<dbReference type="EMBL" id="UGWQ01000001">
    <property type="protein sequence ID" value="SUF69569.1"/>
    <property type="molecule type" value="Genomic_DNA"/>
</dbReference>
<protein>
    <submittedName>
        <fullName evidence="1">Uncharacterized protein</fullName>
    </submittedName>
</protein>
<reference evidence="1 2" key="1">
    <citation type="submission" date="2018-06" db="EMBL/GenBank/DDBJ databases">
        <authorList>
            <consortium name="Pathogen Informatics"/>
            <person name="Doyle S."/>
        </authorList>
    </citation>
    <scope>NUCLEOTIDE SEQUENCE [LARGE SCALE GENOMIC DNA]</scope>
    <source>
        <strain evidence="1 2">NCTC10718</strain>
    </source>
</reference>
<evidence type="ECO:0000313" key="1">
    <source>
        <dbReference type="EMBL" id="SUF69569.1"/>
    </source>
</evidence>
<name>A0A379QY05_SALER</name>
<dbReference type="AlphaFoldDB" id="A0A379QY05"/>
<accession>A0A379QY05</accession>
<sequence length="101" mass="11881">MIINALEFLLRFVGACMLGLWLARWFISRYLDKDHLLTLYAEWMINEVKRCHGVEGCARIKFRDGYNVFVFSPAYRVFTNGDDWLIELRNAEVSDGKARED</sequence>
<gene>
    <name evidence="1" type="ORF">NCTC10718_02356</name>
</gene>
<proteinExistence type="predicted"/>
<dbReference type="Proteomes" id="UP000254332">
    <property type="component" value="Unassembled WGS sequence"/>
</dbReference>
<evidence type="ECO:0000313" key="2">
    <source>
        <dbReference type="Proteomes" id="UP000254332"/>
    </source>
</evidence>
<organism evidence="1 2">
    <name type="scientific">Salmonella enterica</name>
    <name type="common">Salmonella choleraesuis</name>
    <dbReference type="NCBI Taxonomy" id="28901"/>
    <lineage>
        <taxon>Bacteria</taxon>
        <taxon>Pseudomonadati</taxon>
        <taxon>Pseudomonadota</taxon>
        <taxon>Gammaproteobacteria</taxon>
        <taxon>Enterobacterales</taxon>
        <taxon>Enterobacteriaceae</taxon>
        <taxon>Salmonella</taxon>
    </lineage>
</organism>